<proteinExistence type="predicted"/>
<organism evidence="1 2">
    <name type="scientific">Rhizobium grahamii</name>
    <dbReference type="NCBI Taxonomy" id="1120045"/>
    <lineage>
        <taxon>Bacteria</taxon>
        <taxon>Pseudomonadati</taxon>
        <taxon>Pseudomonadota</taxon>
        <taxon>Alphaproteobacteria</taxon>
        <taxon>Hyphomicrobiales</taxon>
        <taxon>Rhizobiaceae</taxon>
        <taxon>Rhizobium/Agrobacterium group</taxon>
        <taxon>Rhizobium</taxon>
    </lineage>
</organism>
<keyword evidence="2" id="KW-1185">Reference proteome</keyword>
<evidence type="ECO:0000313" key="2">
    <source>
        <dbReference type="Proteomes" id="UP000326881"/>
    </source>
</evidence>
<dbReference type="EMBL" id="CP043498">
    <property type="protein sequence ID" value="QFY62297.1"/>
    <property type="molecule type" value="Genomic_DNA"/>
</dbReference>
<dbReference type="KEGG" id="rgr:FZ934_19015"/>
<accession>A0A5Q0CEC0</accession>
<name>A0A5Q0CEC0_9HYPH</name>
<sequence>MLLKIFTAKRDAVDTGETGTYADGYHMPELETAAYKRGDSRSSYERDYGRGRKIEEVPLGFA</sequence>
<reference evidence="1 2" key="1">
    <citation type="submission" date="2019-08" db="EMBL/GenBank/DDBJ databases">
        <title>Prosopis cineraria nodule microbiome.</title>
        <authorList>
            <person name="Ali R."/>
            <person name="Chaluvadi S.R."/>
            <person name="Wang X."/>
        </authorList>
    </citation>
    <scope>NUCLEOTIDE SEQUENCE [LARGE SCALE GENOMIC DNA]</scope>
    <source>
        <strain evidence="1 2">BG7</strain>
    </source>
</reference>
<dbReference type="Proteomes" id="UP000326881">
    <property type="component" value="Chromosome"/>
</dbReference>
<dbReference type="OrthoDB" id="8401977at2"/>
<dbReference type="RefSeq" id="WP_153272317.1">
    <property type="nucleotide sequence ID" value="NZ_CP043498.1"/>
</dbReference>
<protein>
    <submittedName>
        <fullName evidence="1">Uncharacterized protein</fullName>
    </submittedName>
</protein>
<gene>
    <name evidence="1" type="ORF">FZ934_19015</name>
</gene>
<dbReference type="AlphaFoldDB" id="A0A5Q0CEC0"/>
<evidence type="ECO:0000313" key="1">
    <source>
        <dbReference type="EMBL" id="QFY62297.1"/>
    </source>
</evidence>